<proteinExistence type="predicted"/>
<evidence type="ECO:0000256" key="7">
    <source>
        <dbReference type="SAM" id="SignalP"/>
    </source>
</evidence>
<keyword evidence="5" id="KW-0966">Cell projection</keyword>
<comment type="caution">
    <text evidence="8">The sequence shown here is derived from an EMBL/GenBank/DDBJ whole genome shotgun (WGS) entry which is preliminary data.</text>
</comment>
<dbReference type="InterPro" id="IPR006802">
    <property type="entry name" value="Radial_spoke"/>
</dbReference>
<feature type="compositionally biased region" description="Acidic residues" evidence="6">
    <location>
        <begin position="122"/>
        <end position="133"/>
    </location>
</feature>
<keyword evidence="2" id="KW-0963">Cytoplasm</keyword>
<sequence length="133" mass="14530">MPTKVTFPFYPLLCFPVLTLPPSCVAEVNGFPAWSLRLTSNLVPQYAAALASSNLWPGAHAVAYKKTFDNVYIGWGLKYSAVPFNPELPPPVQEEFPAGPDITETTDPMVEQEEALRKAQEEAQEAMEGEGGT</sequence>
<evidence type="ECO:0000256" key="3">
    <source>
        <dbReference type="ARBA" id="ARBA00023069"/>
    </source>
</evidence>
<dbReference type="GO" id="GO:0001534">
    <property type="term" value="C:radial spoke"/>
    <property type="evidence" value="ECO:0007669"/>
    <property type="project" value="InterPro"/>
</dbReference>
<dbReference type="PANTHER" id="PTHR13159:SF0">
    <property type="entry name" value="RADIAL SPOKE HEAD 6 HOMOLOG A"/>
    <property type="match status" value="1"/>
</dbReference>
<evidence type="ECO:0000313" key="8">
    <source>
        <dbReference type="EMBL" id="CAI8048347.1"/>
    </source>
</evidence>
<evidence type="ECO:0000256" key="1">
    <source>
        <dbReference type="ARBA" id="ARBA00004430"/>
    </source>
</evidence>
<evidence type="ECO:0000313" key="9">
    <source>
        <dbReference type="Proteomes" id="UP001174909"/>
    </source>
</evidence>
<evidence type="ECO:0000256" key="4">
    <source>
        <dbReference type="ARBA" id="ARBA00023212"/>
    </source>
</evidence>
<dbReference type="EMBL" id="CASHTH010003726">
    <property type="protein sequence ID" value="CAI8048347.1"/>
    <property type="molecule type" value="Genomic_DNA"/>
</dbReference>
<dbReference type="Pfam" id="PF04712">
    <property type="entry name" value="Radial_spoke"/>
    <property type="match status" value="1"/>
</dbReference>
<dbReference type="GO" id="GO:0060294">
    <property type="term" value="P:cilium movement involved in cell motility"/>
    <property type="evidence" value="ECO:0007669"/>
    <property type="project" value="InterPro"/>
</dbReference>
<keyword evidence="4" id="KW-0206">Cytoskeleton</keyword>
<feature type="chain" id="PRO_5041371647" evidence="7">
    <location>
        <begin position="27"/>
        <end position="133"/>
    </location>
</feature>
<dbReference type="AlphaFoldDB" id="A0AA35TI25"/>
<keyword evidence="3" id="KW-0969">Cilium</keyword>
<name>A0AA35TI25_GEOBA</name>
<dbReference type="PANTHER" id="PTHR13159">
    <property type="entry name" value="RADIAL SPOKEHEAD-RELATED"/>
    <property type="match status" value="1"/>
</dbReference>
<keyword evidence="9" id="KW-1185">Reference proteome</keyword>
<dbReference type="GO" id="GO:0035082">
    <property type="term" value="P:axoneme assembly"/>
    <property type="evidence" value="ECO:0007669"/>
    <property type="project" value="TreeGrafter"/>
</dbReference>
<feature type="region of interest" description="Disordered" evidence="6">
    <location>
        <begin position="114"/>
        <end position="133"/>
    </location>
</feature>
<evidence type="ECO:0000256" key="2">
    <source>
        <dbReference type="ARBA" id="ARBA00022490"/>
    </source>
</evidence>
<accession>A0AA35TI25</accession>
<organism evidence="8 9">
    <name type="scientific">Geodia barretti</name>
    <name type="common">Barrett's horny sponge</name>
    <dbReference type="NCBI Taxonomy" id="519541"/>
    <lineage>
        <taxon>Eukaryota</taxon>
        <taxon>Metazoa</taxon>
        <taxon>Porifera</taxon>
        <taxon>Demospongiae</taxon>
        <taxon>Heteroscleromorpha</taxon>
        <taxon>Tetractinellida</taxon>
        <taxon>Astrophorina</taxon>
        <taxon>Geodiidae</taxon>
        <taxon>Geodia</taxon>
    </lineage>
</organism>
<gene>
    <name evidence="8" type="ORF">GBAR_LOCUS26687</name>
</gene>
<evidence type="ECO:0000256" key="5">
    <source>
        <dbReference type="ARBA" id="ARBA00023273"/>
    </source>
</evidence>
<protein>
    <submittedName>
        <fullName evidence="8">Radial spoke head protein 6 homolog A</fullName>
    </submittedName>
</protein>
<keyword evidence="7" id="KW-0732">Signal</keyword>
<feature type="signal peptide" evidence="7">
    <location>
        <begin position="1"/>
        <end position="26"/>
    </location>
</feature>
<reference evidence="8" key="1">
    <citation type="submission" date="2023-03" db="EMBL/GenBank/DDBJ databases">
        <authorList>
            <person name="Steffen K."/>
            <person name="Cardenas P."/>
        </authorList>
    </citation>
    <scope>NUCLEOTIDE SEQUENCE</scope>
</reference>
<comment type="subcellular location">
    <subcellularLocation>
        <location evidence="1">Cytoplasm</location>
        <location evidence="1">Cytoskeleton</location>
        <location evidence="1">Cilium axoneme</location>
    </subcellularLocation>
</comment>
<dbReference type="Proteomes" id="UP001174909">
    <property type="component" value="Unassembled WGS sequence"/>
</dbReference>
<evidence type="ECO:0000256" key="6">
    <source>
        <dbReference type="SAM" id="MobiDB-lite"/>
    </source>
</evidence>